<evidence type="ECO:0000313" key="3">
    <source>
        <dbReference type="Proteomes" id="UP001152622"/>
    </source>
</evidence>
<feature type="region of interest" description="Disordered" evidence="1">
    <location>
        <begin position="54"/>
        <end position="89"/>
    </location>
</feature>
<dbReference type="OrthoDB" id="10634389at2759"/>
<proteinExistence type="predicted"/>
<name>A0A9Q1G8Y9_SYNKA</name>
<gene>
    <name evidence="2" type="ORF">SKAU_G00077070</name>
</gene>
<protein>
    <submittedName>
        <fullName evidence="2">Uncharacterized protein</fullName>
    </submittedName>
</protein>
<organism evidence="2 3">
    <name type="scientific">Synaphobranchus kaupii</name>
    <name type="common">Kaup's arrowtooth eel</name>
    <dbReference type="NCBI Taxonomy" id="118154"/>
    <lineage>
        <taxon>Eukaryota</taxon>
        <taxon>Metazoa</taxon>
        <taxon>Chordata</taxon>
        <taxon>Craniata</taxon>
        <taxon>Vertebrata</taxon>
        <taxon>Euteleostomi</taxon>
        <taxon>Actinopterygii</taxon>
        <taxon>Neopterygii</taxon>
        <taxon>Teleostei</taxon>
        <taxon>Anguilliformes</taxon>
        <taxon>Synaphobranchidae</taxon>
        <taxon>Synaphobranchus</taxon>
    </lineage>
</organism>
<feature type="compositionally biased region" description="Basic and acidic residues" evidence="1">
    <location>
        <begin position="19"/>
        <end position="29"/>
    </location>
</feature>
<feature type="region of interest" description="Disordered" evidence="1">
    <location>
        <begin position="1"/>
        <end position="33"/>
    </location>
</feature>
<evidence type="ECO:0000256" key="1">
    <source>
        <dbReference type="SAM" id="MobiDB-lite"/>
    </source>
</evidence>
<sequence length="89" mass="9836">MSSSSSDLREKIKQKRRALRDSLAKDKGGADTQALVATEMEELTTTAEEQVESLKRSLKDQRQRRKKKLLKDVSTEDSVEELAGGEAGG</sequence>
<evidence type="ECO:0000313" key="2">
    <source>
        <dbReference type="EMBL" id="KAJ8377127.1"/>
    </source>
</evidence>
<dbReference type="EMBL" id="JAINUF010000002">
    <property type="protein sequence ID" value="KAJ8377127.1"/>
    <property type="molecule type" value="Genomic_DNA"/>
</dbReference>
<reference evidence="2" key="1">
    <citation type="journal article" date="2023" name="Science">
        <title>Genome structures resolve the early diversification of teleost fishes.</title>
        <authorList>
            <person name="Parey E."/>
            <person name="Louis A."/>
            <person name="Montfort J."/>
            <person name="Bouchez O."/>
            <person name="Roques C."/>
            <person name="Iampietro C."/>
            <person name="Lluch J."/>
            <person name="Castinel A."/>
            <person name="Donnadieu C."/>
            <person name="Desvignes T."/>
            <person name="Floi Bucao C."/>
            <person name="Jouanno E."/>
            <person name="Wen M."/>
            <person name="Mejri S."/>
            <person name="Dirks R."/>
            <person name="Jansen H."/>
            <person name="Henkel C."/>
            <person name="Chen W.J."/>
            <person name="Zahm M."/>
            <person name="Cabau C."/>
            <person name="Klopp C."/>
            <person name="Thompson A.W."/>
            <person name="Robinson-Rechavi M."/>
            <person name="Braasch I."/>
            <person name="Lecointre G."/>
            <person name="Bobe J."/>
            <person name="Postlethwait J.H."/>
            <person name="Berthelot C."/>
            <person name="Roest Crollius H."/>
            <person name="Guiguen Y."/>
        </authorList>
    </citation>
    <scope>NUCLEOTIDE SEQUENCE</scope>
    <source>
        <strain evidence="2">WJC10195</strain>
    </source>
</reference>
<accession>A0A9Q1G8Y9</accession>
<comment type="caution">
    <text evidence="2">The sequence shown here is derived from an EMBL/GenBank/DDBJ whole genome shotgun (WGS) entry which is preliminary data.</text>
</comment>
<keyword evidence="3" id="KW-1185">Reference proteome</keyword>
<dbReference type="AlphaFoldDB" id="A0A9Q1G8Y9"/>
<dbReference type="Proteomes" id="UP001152622">
    <property type="component" value="Chromosome 2"/>
</dbReference>